<comment type="caution">
    <text evidence="1">The sequence shown here is derived from an EMBL/GenBank/DDBJ whole genome shotgun (WGS) entry which is preliminary data.</text>
</comment>
<dbReference type="Gene3D" id="2.60.40.10">
    <property type="entry name" value="Immunoglobulins"/>
    <property type="match status" value="1"/>
</dbReference>
<sequence length="306" mass="34066">MASLPYNFKNNLKLVSTDGTVSASYFSFSANIYKNASGVLVRIRIDSTHNNTLFTEQYSSGDYYEIRLRNPENGNFETVRLTYGDSGFKVYSKSVELDFIIPIKYKGWEINRFISRVFRAEYTENGSSFHYLVLRVPFNAAVDISVVTTVLLEQGWFNASPTIVLNSPSNNTTLYENDILNLSGTTNDTDPNQSVTAYYQIDDNPKLVLATNLSQMQIPLSKQLIFKGGRLFDGEVPITDVLADGVPHTLKVWAIDSEGGQSDTVERTFYVVPNRAPLLSVETPTPSGIIDTDKFTIRGTSGDPDA</sequence>
<dbReference type="Proteomes" id="UP000030487">
    <property type="component" value="Unassembled WGS sequence"/>
</dbReference>
<gene>
    <name evidence="1" type="ORF">CD31_00220</name>
</gene>
<accession>A0ABR4Y579</accession>
<protein>
    <submittedName>
        <fullName evidence="1">Uncharacterized protein</fullName>
    </submittedName>
</protein>
<keyword evidence="2" id="KW-1185">Reference proteome</keyword>
<dbReference type="InterPro" id="IPR013783">
    <property type="entry name" value="Ig-like_fold"/>
</dbReference>
<evidence type="ECO:0000313" key="1">
    <source>
        <dbReference type="EMBL" id="KGR89841.1"/>
    </source>
</evidence>
<proteinExistence type="predicted"/>
<feature type="non-terminal residue" evidence="1">
    <location>
        <position position="306"/>
    </location>
</feature>
<dbReference type="EMBL" id="JPVR01000028">
    <property type="protein sequence ID" value="KGR89841.1"/>
    <property type="molecule type" value="Genomic_DNA"/>
</dbReference>
<organism evidence="1 2">
    <name type="scientific">Lysinibacillus boronitolerans JCM 21713 = 10a = NBRC 103108</name>
    <dbReference type="NCBI Taxonomy" id="1294264"/>
    <lineage>
        <taxon>Bacteria</taxon>
        <taxon>Bacillati</taxon>
        <taxon>Bacillota</taxon>
        <taxon>Bacilli</taxon>
        <taxon>Bacillales</taxon>
        <taxon>Bacillaceae</taxon>
        <taxon>Lysinibacillus</taxon>
    </lineage>
</organism>
<evidence type="ECO:0000313" key="2">
    <source>
        <dbReference type="Proteomes" id="UP000030487"/>
    </source>
</evidence>
<name>A0ABR4Y579_9BACI</name>
<reference evidence="1 2" key="1">
    <citation type="submission" date="2014-02" db="EMBL/GenBank/DDBJ databases">
        <title>Draft genome sequence of Lysinibacillus boronitolerans NBRC 103108.</title>
        <authorList>
            <person name="Zhang F."/>
            <person name="Wang G."/>
            <person name="Zhang L."/>
        </authorList>
    </citation>
    <scope>NUCLEOTIDE SEQUENCE [LARGE SCALE GENOMIC DNA]</scope>
    <source>
        <strain evidence="1 2">NBRC 103108</strain>
    </source>
</reference>